<feature type="transmembrane region" description="Helical" evidence="10">
    <location>
        <begin position="144"/>
        <end position="165"/>
    </location>
</feature>
<evidence type="ECO:0000256" key="9">
    <source>
        <dbReference type="ARBA" id="ARBA00023136"/>
    </source>
</evidence>
<dbReference type="KEGG" id="pgin:FRZ67_12455"/>
<dbReference type="AlphaFoldDB" id="A0A5B8VG25"/>
<name>A0A5B8VG25_9BACT</name>
<evidence type="ECO:0000256" key="4">
    <source>
        <dbReference type="ARBA" id="ARBA00022448"/>
    </source>
</evidence>
<dbReference type="Gene3D" id="1.10.3720.10">
    <property type="entry name" value="MetI-like"/>
    <property type="match status" value="1"/>
</dbReference>
<keyword evidence="5 11" id="KW-1003">Cell membrane</keyword>
<comment type="subcellular location">
    <subcellularLocation>
        <location evidence="2 10">Cell membrane</location>
        <topology evidence="2 10">Multi-pass membrane protein</topology>
    </subcellularLocation>
</comment>
<evidence type="ECO:0000313" key="14">
    <source>
        <dbReference type="Proteomes" id="UP000321533"/>
    </source>
</evidence>
<evidence type="ECO:0000256" key="8">
    <source>
        <dbReference type="ARBA" id="ARBA00022989"/>
    </source>
</evidence>
<reference evidence="13 14" key="1">
    <citation type="journal article" date="2016" name="Int. J. Syst. Evol. Microbiol.">
        <title>Panacibacter ginsenosidivorans gen. nov., sp. nov., with ginsenoside converting activity isolated from soil of a ginseng field.</title>
        <authorList>
            <person name="Siddiqi M.Z."/>
            <person name="Muhammad Shafi S."/>
            <person name="Choi K.D."/>
            <person name="Im W.T."/>
        </authorList>
    </citation>
    <scope>NUCLEOTIDE SEQUENCE [LARGE SCALE GENOMIC DNA]</scope>
    <source>
        <strain evidence="13 14">Gsoil1550</strain>
    </source>
</reference>
<sequence>MEFEPFWLTLKLAFVTTLILLVISIPLAWWLAYKKNNFKTVIEAVVSMPLVLPPSVIGFYLLLAFSPSHAFGKLLQDYFDIRFAFSFPGLVIASVIYSLPFMVHPVHSGFNSLSPNLREASYSLGKTKWQTLFNVLLPNIKSSLLSGIVLTFAHTIGEFGVVLMIGGNIPGQTKVASIAIYDEVETMNYDAANTYALILFITSFIILLTLYLVNRRFDKIKLL</sequence>
<dbReference type="Proteomes" id="UP000321533">
    <property type="component" value="Chromosome"/>
</dbReference>
<dbReference type="InterPro" id="IPR011867">
    <property type="entry name" value="ModB_ABC"/>
</dbReference>
<keyword evidence="14" id="KW-1185">Reference proteome</keyword>
<feature type="domain" description="ABC transmembrane type-1" evidence="12">
    <location>
        <begin position="6"/>
        <end position="210"/>
    </location>
</feature>
<organism evidence="13 14">
    <name type="scientific">Panacibacter ginsenosidivorans</name>
    <dbReference type="NCBI Taxonomy" id="1813871"/>
    <lineage>
        <taxon>Bacteria</taxon>
        <taxon>Pseudomonadati</taxon>
        <taxon>Bacteroidota</taxon>
        <taxon>Chitinophagia</taxon>
        <taxon>Chitinophagales</taxon>
        <taxon>Chitinophagaceae</taxon>
        <taxon>Panacibacter</taxon>
    </lineage>
</organism>
<dbReference type="Pfam" id="PF00528">
    <property type="entry name" value="BPD_transp_1"/>
    <property type="match status" value="1"/>
</dbReference>
<feature type="transmembrane region" description="Helical" evidence="10">
    <location>
        <begin position="194"/>
        <end position="213"/>
    </location>
</feature>
<keyword evidence="6 11" id="KW-0500">Molybdenum</keyword>
<dbReference type="OrthoDB" id="9795403at2"/>
<evidence type="ECO:0000256" key="2">
    <source>
        <dbReference type="ARBA" id="ARBA00004651"/>
    </source>
</evidence>
<accession>A0A5B8VG25</accession>
<proteinExistence type="inferred from homology"/>
<dbReference type="GO" id="GO:0015098">
    <property type="term" value="F:molybdate ion transmembrane transporter activity"/>
    <property type="evidence" value="ECO:0007669"/>
    <property type="project" value="UniProtKB-UniRule"/>
</dbReference>
<feature type="transmembrane region" description="Helical" evidence="10">
    <location>
        <begin position="83"/>
        <end position="103"/>
    </location>
</feature>
<dbReference type="InterPro" id="IPR035906">
    <property type="entry name" value="MetI-like_sf"/>
</dbReference>
<comment type="function">
    <text evidence="1 11">Part of the binding-protein-dependent transport system for molybdenum; probably responsible for the translocation of the substrate across the membrane.</text>
</comment>
<evidence type="ECO:0000256" key="11">
    <source>
        <dbReference type="RuleBase" id="RU365097"/>
    </source>
</evidence>
<evidence type="ECO:0000256" key="7">
    <source>
        <dbReference type="ARBA" id="ARBA00022692"/>
    </source>
</evidence>
<evidence type="ECO:0000313" key="13">
    <source>
        <dbReference type="EMBL" id="QEC70219.1"/>
    </source>
</evidence>
<dbReference type="PROSITE" id="PS50928">
    <property type="entry name" value="ABC_TM1"/>
    <property type="match status" value="1"/>
</dbReference>
<dbReference type="NCBIfam" id="TIGR02141">
    <property type="entry name" value="modB_ABC"/>
    <property type="match status" value="1"/>
</dbReference>
<keyword evidence="9 10" id="KW-0472">Membrane</keyword>
<gene>
    <name evidence="13" type="primary">modB</name>
    <name evidence="13" type="ORF">FRZ67_12455</name>
</gene>
<evidence type="ECO:0000256" key="1">
    <source>
        <dbReference type="ARBA" id="ARBA00002949"/>
    </source>
</evidence>
<evidence type="ECO:0000256" key="5">
    <source>
        <dbReference type="ARBA" id="ARBA00022475"/>
    </source>
</evidence>
<feature type="transmembrane region" description="Helical" evidence="10">
    <location>
        <begin position="44"/>
        <end position="63"/>
    </location>
</feature>
<keyword evidence="7 10" id="KW-0812">Transmembrane</keyword>
<dbReference type="NCBIfam" id="NF038017">
    <property type="entry name" value="ABC_perm1"/>
    <property type="match status" value="1"/>
</dbReference>
<protein>
    <recommendedName>
        <fullName evidence="11">Molybdenum transport system permease</fullName>
    </recommendedName>
</protein>
<keyword evidence="8 10" id="KW-1133">Transmembrane helix</keyword>
<evidence type="ECO:0000256" key="6">
    <source>
        <dbReference type="ARBA" id="ARBA00022505"/>
    </source>
</evidence>
<dbReference type="InterPro" id="IPR000515">
    <property type="entry name" value="MetI-like"/>
</dbReference>
<evidence type="ECO:0000259" key="12">
    <source>
        <dbReference type="PROSITE" id="PS50928"/>
    </source>
</evidence>
<dbReference type="InterPro" id="IPR049783">
    <property type="entry name" value="ABC_perm_TupB-like"/>
</dbReference>
<dbReference type="CDD" id="cd06261">
    <property type="entry name" value="TM_PBP2"/>
    <property type="match status" value="1"/>
</dbReference>
<dbReference type="GO" id="GO:0005886">
    <property type="term" value="C:plasma membrane"/>
    <property type="evidence" value="ECO:0007669"/>
    <property type="project" value="UniProtKB-SubCell"/>
</dbReference>
<dbReference type="EMBL" id="CP042435">
    <property type="protein sequence ID" value="QEC70219.1"/>
    <property type="molecule type" value="Genomic_DNA"/>
</dbReference>
<comment type="similarity">
    <text evidence="3 11">Belongs to the binding-protein-dependent transport system permease family. CysTW subfamily.</text>
</comment>
<dbReference type="PANTHER" id="PTHR30183">
    <property type="entry name" value="MOLYBDENUM TRANSPORT SYSTEM PERMEASE PROTEIN MODB"/>
    <property type="match status" value="1"/>
</dbReference>
<evidence type="ECO:0000256" key="10">
    <source>
        <dbReference type="RuleBase" id="RU363032"/>
    </source>
</evidence>
<dbReference type="PANTHER" id="PTHR30183:SF8">
    <property type="entry name" value="MOLYBDENUM TRANSPORT SYSTEM PERMEASE"/>
    <property type="match status" value="1"/>
</dbReference>
<feature type="transmembrane region" description="Helical" evidence="10">
    <location>
        <begin position="12"/>
        <end position="32"/>
    </location>
</feature>
<evidence type="ECO:0000256" key="3">
    <source>
        <dbReference type="ARBA" id="ARBA00007069"/>
    </source>
</evidence>
<dbReference type="SUPFAM" id="SSF161098">
    <property type="entry name" value="MetI-like"/>
    <property type="match status" value="1"/>
</dbReference>
<keyword evidence="4 10" id="KW-0813">Transport</keyword>